<dbReference type="Proteomes" id="UP000316714">
    <property type="component" value="Unassembled WGS sequence"/>
</dbReference>
<evidence type="ECO:0000313" key="2">
    <source>
        <dbReference type="EMBL" id="TWT35876.1"/>
    </source>
</evidence>
<sequence length="552" mass="58110">MAVVPINLKADVKAGQELNRVLGMTDEELKKITTSGKSAAKVAEQLARQADPMKRYEANMAKLGLAVKKGGLELRDAEVLAARYQRTLDGVGRTASRSLGTELISRVGALAAGTLSFGSAVALVRSELEALRQQADRIGQTHITAAGAREKLLQNTAGLSGDQRNAFVARAEKLAATTGQPQHIIDSALADAYSGSGGNTEAAFRNVRMAAQYNPNTPEAIGPTAGALSDVGKSTGDLNAARNLGFLNKVGLASRVTDAGKQFKAIPQALGGMVTAEATAQEAGALFAALSNQIPDTEGNVTATASINFGAKLEEFVNNAIKSGKLSPDVDTFGERLLAVQTDKSLGRAFVEMMGGEAKAKGALEQLVMDPTSIIAKAYDATKAGFGSAADQEAHGLRTLDIISSDKYGKTATGNRIADSLNEQFELGSEGYLTEKSKANLDRALLFSGRASSGDFSFFRGTAAGNRLRRYAKVGAQVSIPDAQSVVESEIENLERYLRYHGEGGSGLQAGPEQIKDVNAALEKLERAADSFERIADQAERTARPSGGQRRE</sequence>
<evidence type="ECO:0008006" key="4">
    <source>
        <dbReference type="Google" id="ProtNLM"/>
    </source>
</evidence>
<reference evidence="2 3" key="1">
    <citation type="submission" date="2019-02" db="EMBL/GenBank/DDBJ databases">
        <title>Deep-cultivation of Planctomycetes and their phenomic and genomic characterization uncovers novel biology.</title>
        <authorList>
            <person name="Wiegand S."/>
            <person name="Jogler M."/>
            <person name="Boedeker C."/>
            <person name="Pinto D."/>
            <person name="Vollmers J."/>
            <person name="Rivas-Marin E."/>
            <person name="Kohn T."/>
            <person name="Peeters S.H."/>
            <person name="Heuer A."/>
            <person name="Rast P."/>
            <person name="Oberbeckmann S."/>
            <person name="Bunk B."/>
            <person name="Jeske O."/>
            <person name="Meyerdierks A."/>
            <person name="Storesund J.E."/>
            <person name="Kallscheuer N."/>
            <person name="Luecker S."/>
            <person name="Lage O.M."/>
            <person name="Pohl T."/>
            <person name="Merkel B.J."/>
            <person name="Hornburger P."/>
            <person name="Mueller R.-W."/>
            <person name="Bruemmer F."/>
            <person name="Labrenz M."/>
            <person name="Spormann A.M."/>
            <person name="Op Den Camp H."/>
            <person name="Overmann J."/>
            <person name="Amann R."/>
            <person name="Jetten M.S.M."/>
            <person name="Mascher T."/>
            <person name="Medema M.H."/>
            <person name="Devos D.P."/>
            <person name="Kaster A.-K."/>
            <person name="Ovreas L."/>
            <person name="Rohde M."/>
            <person name="Galperin M.Y."/>
            <person name="Jogler C."/>
        </authorList>
    </citation>
    <scope>NUCLEOTIDE SEQUENCE [LARGE SCALE GENOMIC DNA]</scope>
    <source>
        <strain evidence="2 3">KOR34</strain>
    </source>
</reference>
<proteinExistence type="predicted"/>
<comment type="caution">
    <text evidence="2">The sequence shown here is derived from an EMBL/GenBank/DDBJ whole genome shotgun (WGS) entry which is preliminary data.</text>
</comment>
<feature type="coiled-coil region" evidence="1">
    <location>
        <begin position="515"/>
        <end position="542"/>
    </location>
</feature>
<organism evidence="2 3">
    <name type="scientific">Posidoniimonas corsicana</name>
    <dbReference type="NCBI Taxonomy" id="1938618"/>
    <lineage>
        <taxon>Bacteria</taxon>
        <taxon>Pseudomonadati</taxon>
        <taxon>Planctomycetota</taxon>
        <taxon>Planctomycetia</taxon>
        <taxon>Pirellulales</taxon>
        <taxon>Lacipirellulaceae</taxon>
        <taxon>Posidoniimonas</taxon>
    </lineage>
</organism>
<evidence type="ECO:0000256" key="1">
    <source>
        <dbReference type="SAM" id="Coils"/>
    </source>
</evidence>
<evidence type="ECO:0000313" key="3">
    <source>
        <dbReference type="Proteomes" id="UP000316714"/>
    </source>
</evidence>
<name>A0A5C5VB73_9BACT</name>
<dbReference type="AlphaFoldDB" id="A0A5C5VB73"/>
<dbReference type="EMBL" id="SIHJ01000001">
    <property type="protein sequence ID" value="TWT35876.1"/>
    <property type="molecule type" value="Genomic_DNA"/>
</dbReference>
<accession>A0A5C5VB73</accession>
<keyword evidence="3" id="KW-1185">Reference proteome</keyword>
<keyword evidence="1" id="KW-0175">Coiled coil</keyword>
<gene>
    <name evidence="2" type="ORF">KOR34_07720</name>
</gene>
<protein>
    <recommendedName>
        <fullName evidence="4">Phage-related minor tail protein</fullName>
    </recommendedName>
</protein>